<dbReference type="Gene3D" id="1.10.150.240">
    <property type="entry name" value="Putative phosphatase, domain 2"/>
    <property type="match status" value="1"/>
</dbReference>
<feature type="region of interest" description="Disordered" evidence="1">
    <location>
        <begin position="102"/>
        <end position="140"/>
    </location>
</feature>
<dbReference type="Pfam" id="PF13419">
    <property type="entry name" value="HAD_2"/>
    <property type="match status" value="1"/>
</dbReference>
<protein>
    <submittedName>
        <fullName evidence="2">Uncharacterized protein</fullName>
    </submittedName>
</protein>
<gene>
    <name evidence="2" type="ORF">PPROV_000840900</name>
</gene>
<dbReference type="InterPro" id="IPR023198">
    <property type="entry name" value="PGP-like_dom2"/>
</dbReference>
<feature type="compositionally biased region" description="Low complexity" evidence="1">
    <location>
        <begin position="123"/>
        <end position="138"/>
    </location>
</feature>
<dbReference type="CDD" id="cd07505">
    <property type="entry name" value="HAD_BPGM-like"/>
    <property type="match status" value="1"/>
</dbReference>
<dbReference type="Proteomes" id="UP000660262">
    <property type="component" value="Unassembled WGS sequence"/>
</dbReference>
<sequence>MLTTMTPTFTTRRHPGPPASSGHTSGLGGGCGVAAPVGGVRFNSSWVARSLSAVRSSRRRNISRVITTPARYFEHASQNTGPSSSSPNNSFIPNLTVAYQRQSSLQYAQQPDRSSASVPEPPSTSTSSSTQQQQQQQQRILENVADDPSLANPLQRLNRLGTAWLGAVVELDGVLLSNKEADQRTAWLMAAEELGKTPPLKFQLDRAVNARNDVAVSEIFHWAREPSAVRRMSEVKENIFRNLQADKVDVLQPGMVEFLNTLHEADAPVCVASTRPRADVQSALAAAGVEHLSEHLVAAEDFYDRLDLYNYASTLIERPPVRCVVFGTSNAHIEGAHDAGMKCVVVPGPCQPTYELGSADLVLRDVSRLSFVNLKNLFANEQGVEPQTQLEEDESVDAISF</sequence>
<dbReference type="OrthoDB" id="40579at2759"/>
<dbReference type="AlphaFoldDB" id="A0A830HR99"/>
<evidence type="ECO:0000256" key="1">
    <source>
        <dbReference type="SAM" id="MobiDB-lite"/>
    </source>
</evidence>
<dbReference type="InterPro" id="IPR041492">
    <property type="entry name" value="HAD_2"/>
</dbReference>
<feature type="compositionally biased region" description="Polar residues" evidence="1">
    <location>
        <begin position="102"/>
        <end position="117"/>
    </location>
</feature>
<feature type="region of interest" description="Disordered" evidence="1">
    <location>
        <begin position="1"/>
        <end position="27"/>
    </location>
</feature>
<feature type="compositionally biased region" description="Low complexity" evidence="1">
    <location>
        <begin position="1"/>
        <end position="10"/>
    </location>
</feature>
<evidence type="ECO:0000313" key="3">
    <source>
        <dbReference type="Proteomes" id="UP000660262"/>
    </source>
</evidence>
<evidence type="ECO:0000313" key="2">
    <source>
        <dbReference type="EMBL" id="GHP09674.1"/>
    </source>
</evidence>
<comment type="caution">
    <text evidence="2">The sequence shown here is derived from an EMBL/GenBank/DDBJ whole genome shotgun (WGS) entry which is preliminary data.</text>
</comment>
<dbReference type="EMBL" id="BNJQ01000026">
    <property type="protein sequence ID" value="GHP09674.1"/>
    <property type="molecule type" value="Genomic_DNA"/>
</dbReference>
<organism evidence="2 3">
    <name type="scientific">Pycnococcus provasolii</name>
    <dbReference type="NCBI Taxonomy" id="41880"/>
    <lineage>
        <taxon>Eukaryota</taxon>
        <taxon>Viridiplantae</taxon>
        <taxon>Chlorophyta</taxon>
        <taxon>Pseudoscourfieldiophyceae</taxon>
        <taxon>Pseudoscourfieldiales</taxon>
        <taxon>Pycnococcaceae</taxon>
        <taxon>Pycnococcus</taxon>
    </lineage>
</organism>
<keyword evidence="3" id="KW-1185">Reference proteome</keyword>
<feature type="region of interest" description="Disordered" evidence="1">
    <location>
        <begin position="73"/>
        <end position="92"/>
    </location>
</feature>
<dbReference type="Gene3D" id="3.40.50.1000">
    <property type="entry name" value="HAD superfamily/HAD-like"/>
    <property type="match status" value="1"/>
</dbReference>
<dbReference type="InterPro" id="IPR036412">
    <property type="entry name" value="HAD-like_sf"/>
</dbReference>
<dbReference type="InterPro" id="IPR023214">
    <property type="entry name" value="HAD_sf"/>
</dbReference>
<name>A0A830HR99_9CHLO</name>
<accession>A0A830HR99</accession>
<reference evidence="2" key="1">
    <citation type="submission" date="2020-10" db="EMBL/GenBank/DDBJ databases">
        <title>Unveiling of a novel bifunctional photoreceptor, Dualchrome1, isolated from a cosmopolitan green alga.</title>
        <authorList>
            <person name="Suzuki S."/>
            <person name="Kawachi M."/>
        </authorList>
    </citation>
    <scope>NUCLEOTIDE SEQUENCE</scope>
    <source>
        <strain evidence="2">NIES 2893</strain>
    </source>
</reference>
<dbReference type="PANTHER" id="PTHR47108">
    <property type="entry name" value="5-AMINO-6-(5-PHOSPHO-D-RIBITYLAMINO)URACIL PHOSPHATASE, CHLOROPLASTIC"/>
    <property type="match status" value="1"/>
</dbReference>
<dbReference type="SUPFAM" id="SSF56784">
    <property type="entry name" value="HAD-like"/>
    <property type="match status" value="1"/>
</dbReference>
<proteinExistence type="predicted"/>
<dbReference type="PANTHER" id="PTHR47108:SF1">
    <property type="entry name" value="5-AMINO-6-(5-PHOSPHO-D-RIBITYLAMINO)URACIL PHOSPHATASE, CHLOROPLASTIC"/>
    <property type="match status" value="1"/>
</dbReference>